<dbReference type="KEGG" id="dfa:DFA_10239"/>
<keyword evidence="3" id="KW-1185">Reference proteome</keyword>
<dbReference type="EMBL" id="GL883026">
    <property type="protein sequence ID" value="EGG15404.1"/>
    <property type="molecule type" value="Genomic_DNA"/>
</dbReference>
<evidence type="ECO:0008006" key="4">
    <source>
        <dbReference type="Google" id="ProtNLM"/>
    </source>
</evidence>
<evidence type="ECO:0000256" key="1">
    <source>
        <dbReference type="SAM" id="Phobius"/>
    </source>
</evidence>
<dbReference type="RefSeq" id="XP_004354146.1">
    <property type="nucleotide sequence ID" value="XM_004354094.1"/>
</dbReference>
<dbReference type="AlphaFoldDB" id="F4Q9N5"/>
<reference evidence="3" key="1">
    <citation type="journal article" date="2011" name="Genome Res.">
        <title>Phylogeny-wide analysis of social amoeba genomes highlights ancient origins for complex intercellular communication.</title>
        <authorList>
            <person name="Heidel A.J."/>
            <person name="Lawal H.M."/>
            <person name="Felder M."/>
            <person name="Schilde C."/>
            <person name="Helps N.R."/>
            <person name="Tunggal B."/>
            <person name="Rivero F."/>
            <person name="John U."/>
            <person name="Schleicher M."/>
            <person name="Eichinger L."/>
            <person name="Platzer M."/>
            <person name="Noegel A.A."/>
            <person name="Schaap P."/>
            <person name="Gloeckner G."/>
        </authorList>
    </citation>
    <scope>NUCLEOTIDE SEQUENCE [LARGE SCALE GENOMIC DNA]</scope>
    <source>
        <strain evidence="3">SH3</strain>
    </source>
</reference>
<keyword evidence="1" id="KW-1133">Transmembrane helix</keyword>
<feature type="transmembrane region" description="Helical" evidence="1">
    <location>
        <begin position="286"/>
        <end position="310"/>
    </location>
</feature>
<keyword evidence="1" id="KW-0812">Transmembrane</keyword>
<proteinExistence type="predicted"/>
<sequence>MYFIMKRSSLINSSSSISHLSSTTSTSVSKIQQQQGQRLYQSNSSIFQRLSSSPSSFIVGHRYLSTLVHSVTANPTVDVKVETQSTSTTTIVNVKRKIWIDSIDNIRFDIKVSLFGSPKKSLIEHIEQIAPKGVKLETISDGQTKNGCYVNLEFDPNSTSMQEIMDNIKSNAVKYNLALHCLEARGKEYLDNDIFFRSFIVNFDGGKEMSMGDLHSLLSSYGPINQMKFTYSFYYKTRNGVLVTFDKALSTMRARKCLSGLVIPESETTLKLRSIISLTTSDIVELIIILMKIIFFVCLTNLIVDSGFSIQKYLRERKRLESPGENFQFPYLGEDGKTVIEAVYPSGQRLVATIEGGDLKNTQLQLKISNTQASTPAPQIKSLNYSNQPQINLVLCLH</sequence>
<organism evidence="2 3">
    <name type="scientific">Cavenderia fasciculata</name>
    <name type="common">Slime mold</name>
    <name type="synonym">Dictyostelium fasciculatum</name>
    <dbReference type="NCBI Taxonomy" id="261658"/>
    <lineage>
        <taxon>Eukaryota</taxon>
        <taxon>Amoebozoa</taxon>
        <taxon>Evosea</taxon>
        <taxon>Eumycetozoa</taxon>
        <taxon>Dictyostelia</taxon>
        <taxon>Acytosteliales</taxon>
        <taxon>Cavenderiaceae</taxon>
        <taxon>Cavenderia</taxon>
    </lineage>
</organism>
<dbReference type="Proteomes" id="UP000007797">
    <property type="component" value="Unassembled WGS sequence"/>
</dbReference>
<dbReference type="OrthoDB" id="10267654at2759"/>
<dbReference type="GeneID" id="14867442"/>
<gene>
    <name evidence="2" type="ORF">DFA_10239</name>
</gene>
<accession>F4Q9N5</accession>
<name>F4Q9N5_CACFS</name>
<evidence type="ECO:0000313" key="2">
    <source>
        <dbReference type="EMBL" id="EGG15404.1"/>
    </source>
</evidence>
<keyword evidence="1" id="KW-0472">Membrane</keyword>
<protein>
    <recommendedName>
        <fullName evidence="4">RRM domain-containing protein</fullName>
    </recommendedName>
</protein>
<evidence type="ECO:0000313" key="3">
    <source>
        <dbReference type="Proteomes" id="UP000007797"/>
    </source>
</evidence>